<organism evidence="2 3">
    <name type="scientific">Sphaerobolus stellatus (strain SS14)</name>
    <dbReference type="NCBI Taxonomy" id="990650"/>
    <lineage>
        <taxon>Eukaryota</taxon>
        <taxon>Fungi</taxon>
        <taxon>Dikarya</taxon>
        <taxon>Basidiomycota</taxon>
        <taxon>Agaricomycotina</taxon>
        <taxon>Agaricomycetes</taxon>
        <taxon>Phallomycetidae</taxon>
        <taxon>Geastrales</taxon>
        <taxon>Sphaerobolaceae</taxon>
        <taxon>Sphaerobolus</taxon>
    </lineage>
</organism>
<feature type="non-terminal residue" evidence="2">
    <location>
        <position position="1"/>
    </location>
</feature>
<dbReference type="AlphaFoldDB" id="A0A0C9U2A0"/>
<proteinExistence type="predicted"/>
<keyword evidence="3" id="KW-1185">Reference proteome</keyword>
<sequence length="180" mass="20185">FPRPSAGIKRQYDSEQERPLVVDPALSVEKRKYDLNEEITTNEDEKYDLLHQKQTLNGRSQYSGTATKNASKLLTPFVSKAYSGNSFTLPSPTPVDKNEAPGKPKGPLPVQLAGPSNVDVDLLDPIETNQNVERRSDNQALVCRYVCNYGEQKGKLCNTQFQTGRTIDLLRHQKGHAQRE</sequence>
<evidence type="ECO:0000256" key="1">
    <source>
        <dbReference type="SAM" id="MobiDB-lite"/>
    </source>
</evidence>
<accession>A0A0C9U2A0</accession>
<evidence type="ECO:0000313" key="3">
    <source>
        <dbReference type="Proteomes" id="UP000054279"/>
    </source>
</evidence>
<dbReference type="HOGENOM" id="CLU_1499870_0_0_1"/>
<dbReference type="Proteomes" id="UP000054279">
    <property type="component" value="Unassembled WGS sequence"/>
</dbReference>
<reference evidence="2 3" key="1">
    <citation type="submission" date="2014-06" db="EMBL/GenBank/DDBJ databases">
        <title>Evolutionary Origins and Diversification of the Mycorrhizal Mutualists.</title>
        <authorList>
            <consortium name="DOE Joint Genome Institute"/>
            <consortium name="Mycorrhizal Genomics Consortium"/>
            <person name="Kohler A."/>
            <person name="Kuo A."/>
            <person name="Nagy L.G."/>
            <person name="Floudas D."/>
            <person name="Copeland A."/>
            <person name="Barry K.W."/>
            <person name="Cichocki N."/>
            <person name="Veneault-Fourrey C."/>
            <person name="LaButti K."/>
            <person name="Lindquist E.A."/>
            <person name="Lipzen A."/>
            <person name="Lundell T."/>
            <person name="Morin E."/>
            <person name="Murat C."/>
            <person name="Riley R."/>
            <person name="Ohm R."/>
            <person name="Sun H."/>
            <person name="Tunlid A."/>
            <person name="Henrissat B."/>
            <person name="Grigoriev I.V."/>
            <person name="Hibbett D.S."/>
            <person name="Martin F."/>
        </authorList>
    </citation>
    <scope>NUCLEOTIDE SEQUENCE [LARGE SCALE GENOMIC DNA]</scope>
    <source>
        <strain evidence="2 3">SS14</strain>
    </source>
</reference>
<protein>
    <submittedName>
        <fullName evidence="2">Uncharacterized protein</fullName>
    </submittedName>
</protein>
<name>A0A0C9U2A0_SPHS4</name>
<evidence type="ECO:0000313" key="2">
    <source>
        <dbReference type="EMBL" id="KIJ23207.1"/>
    </source>
</evidence>
<gene>
    <name evidence="2" type="ORF">M422DRAFT_276261</name>
</gene>
<dbReference type="EMBL" id="KN837758">
    <property type="protein sequence ID" value="KIJ23207.1"/>
    <property type="molecule type" value="Genomic_DNA"/>
</dbReference>
<feature type="region of interest" description="Disordered" evidence="1">
    <location>
        <begin position="85"/>
        <end position="116"/>
    </location>
</feature>